<dbReference type="GO" id="GO:0003677">
    <property type="term" value="F:DNA binding"/>
    <property type="evidence" value="ECO:0007669"/>
    <property type="project" value="InterPro"/>
</dbReference>
<dbReference type="InterPro" id="IPR013762">
    <property type="entry name" value="Integrase-like_cat_sf"/>
</dbReference>
<dbReference type="HOGENOM" id="CLU_1067942_0_0_2"/>
<feature type="domain" description="Integrase SSV1 C-terminal" evidence="1">
    <location>
        <begin position="110"/>
        <end position="241"/>
    </location>
</feature>
<evidence type="ECO:0000313" key="2">
    <source>
        <dbReference type="EMBL" id="AFS83370.1"/>
    </source>
</evidence>
<dbReference type="EMBL" id="CP003843">
    <property type="protein sequence ID" value="AFS83370.1"/>
    <property type="molecule type" value="Genomic_DNA"/>
</dbReference>
<dbReference type="Gene3D" id="1.10.443.10">
    <property type="entry name" value="Intergrase catalytic core"/>
    <property type="match status" value="1"/>
</dbReference>
<dbReference type="AlphaFoldDB" id="K0BEB6"/>
<proteinExistence type="predicted"/>
<accession>K0BEB6</accession>
<evidence type="ECO:0000259" key="1">
    <source>
        <dbReference type="Pfam" id="PF16795"/>
    </source>
</evidence>
<gene>
    <name evidence="2" type="ORF">NSED_07890</name>
</gene>
<protein>
    <recommendedName>
        <fullName evidence="1">Integrase SSV1 C-terminal domain-containing protein</fullName>
    </recommendedName>
</protein>
<dbReference type="PATRIC" id="fig|1229909.8.peg.1731"/>
<dbReference type="GO" id="GO:0015074">
    <property type="term" value="P:DNA integration"/>
    <property type="evidence" value="ECO:0007669"/>
    <property type="project" value="InterPro"/>
</dbReference>
<name>K0BEB6_9ARCH</name>
<dbReference type="STRING" id="1229909.NSED_07890"/>
<keyword evidence="3" id="KW-1185">Reference proteome</keyword>
<evidence type="ECO:0000313" key="3">
    <source>
        <dbReference type="Proteomes" id="UP000006100"/>
    </source>
</evidence>
<dbReference type="Proteomes" id="UP000006100">
    <property type="component" value="Chromosome"/>
</dbReference>
<dbReference type="Pfam" id="PF16795">
    <property type="entry name" value="Phage_integr_3"/>
    <property type="match status" value="1"/>
</dbReference>
<sequence>MAEAVKDLNWEDYREWLFNNKSQLNAKYTFKDSKKYHHLAFSDELVSMKPSRKRQDILKGISNITRYLDIKKDTDFHELWLKWLKKKEIRWRMNPKTDTYLLANQIRMEDVLKNIRGLPEKYKIFATFVLVSGLRTSEAIEAFNNHDKICREGVMELFWDRGTKKANAVYCHPILHDKMKYKTSASRVTKNLHSKYLGCEVRYLRKLNYTFNATKIDPLLAEFMQGRRGNVSQRHYFLPMMSNHRRKWKSVWLKVLKDLV</sequence>
<dbReference type="eggNOG" id="arCOG01244">
    <property type="taxonomic scope" value="Archaea"/>
</dbReference>
<dbReference type="KEGG" id="nir:NSED_07890"/>
<dbReference type="InterPro" id="IPR031857">
    <property type="entry name" value="Integrase_SSV1_C"/>
</dbReference>
<dbReference type="OrthoDB" id="11387at2157"/>
<dbReference type="GO" id="GO:0006310">
    <property type="term" value="P:DNA recombination"/>
    <property type="evidence" value="ECO:0007669"/>
    <property type="project" value="InterPro"/>
</dbReference>
<reference evidence="2 3" key="1">
    <citation type="journal article" date="2012" name="J. Bacteriol.">
        <title>Draft Genome Sequence of an Ammonia-Oxidizing Archaeon, "Candidatus Nitrosopumilus sediminis" AR2, from Svalbard in the Arctic Circle.</title>
        <authorList>
            <person name="Park S.J."/>
            <person name="Kim J.G."/>
            <person name="Jung M.Y."/>
            <person name="Kim S.J."/>
            <person name="Cha I.T."/>
            <person name="Ghai R."/>
            <person name="Martin-Cuadrado A.B."/>
            <person name="Rodriguez-Valera F."/>
            <person name="Rhee S.K."/>
        </authorList>
    </citation>
    <scope>NUCLEOTIDE SEQUENCE [LARGE SCALE GENOMIC DNA]</scope>
    <source>
        <strain evidence="2 3">AR2</strain>
    </source>
</reference>
<organism evidence="2 3">
    <name type="scientific">Candidatus Nitrosopumilus sediminis</name>
    <dbReference type="NCBI Taxonomy" id="1229909"/>
    <lineage>
        <taxon>Archaea</taxon>
        <taxon>Nitrososphaerota</taxon>
        <taxon>Nitrososphaeria</taxon>
        <taxon>Nitrosopumilales</taxon>
        <taxon>Nitrosopumilaceae</taxon>
        <taxon>Nitrosopumilus</taxon>
    </lineage>
</organism>